<organism evidence="1 2">
    <name type="scientific">Brachyspira aalborgi</name>
    <dbReference type="NCBI Taxonomy" id="29522"/>
    <lineage>
        <taxon>Bacteria</taxon>
        <taxon>Pseudomonadati</taxon>
        <taxon>Spirochaetota</taxon>
        <taxon>Spirochaetia</taxon>
        <taxon>Brachyspirales</taxon>
        <taxon>Brachyspiraceae</taxon>
        <taxon>Brachyspira</taxon>
    </lineage>
</organism>
<dbReference type="AlphaFoldDB" id="A0A5C8G7E7"/>
<dbReference type="OrthoDB" id="9800801at2"/>
<evidence type="ECO:0000313" key="2">
    <source>
        <dbReference type="Proteomes" id="UP000325013"/>
    </source>
</evidence>
<sequence>MYKYKEPLTKEQINLLKQLEKKDFSNYNETDIREEYIAPMLTILGYKKDSDYQVIREDNYKVEELYLNVGRERIKLDYIFNIRKRNFWIIEAKKGEKKEISKDDCSQAYLYSLHPQVNCRYFVVTNGWLFNIYDRNKFLNDDDTDVLIPILSIKNSELLSKYNELYSILGSSNIIFNVKEKVILAEIEKTLSAEIYPNRLIQFEEKVNIIISKSMNSVHGNIRNILESKRNERFLEFEKDINSLSISNFDYRLFNYGMGTFYLDTMYKKIKKDFIYFKDTWGKENVVSKITNFFLSVFIHNKELFNNKIILPPYFYNITYFLIKMKRDKELEGLFFIYDDIKINKNDMLELYFIKDLFNFFENNIYTRVCIILYPKIYRLAKILLSIDSPTMRETIINKIRLKEFYMLEEDLATSHINKQDETIIYIENFTITALIYLLPEIIKKDSYNKEYLNKEYYNNILEAIDSFIEKAENKIKIDYEIKPIDNYNKNILEYIFDQVELCFKREKYELEDNEIKKVKSDLYELGFLGNNKNAKYSKEEVENIIKELNYNPDTWKMKNYIK</sequence>
<gene>
    <name evidence="1" type="ORF">EPJ67_04195</name>
</gene>
<protein>
    <submittedName>
        <fullName evidence="1">Uncharacterized protein</fullName>
    </submittedName>
</protein>
<accession>A0A5C8G7E7</accession>
<reference evidence="1 2" key="1">
    <citation type="journal article" date="1992" name="Lakartidningen">
        <title>[Penicillin V and not amoxicillin is the first choice preparation in acute otitis].</title>
        <authorList>
            <person name="Kamme C."/>
            <person name="Lundgren K."/>
            <person name="Prellner K."/>
        </authorList>
    </citation>
    <scope>NUCLEOTIDE SEQUENCE [LARGE SCALE GENOMIC DNA]</scope>
    <source>
        <strain evidence="1 2">PC2777IV</strain>
    </source>
</reference>
<evidence type="ECO:0000313" key="1">
    <source>
        <dbReference type="EMBL" id="TXJ57855.1"/>
    </source>
</evidence>
<dbReference type="EMBL" id="SAYJ01000011">
    <property type="protein sequence ID" value="TXJ57855.1"/>
    <property type="molecule type" value="Genomic_DNA"/>
</dbReference>
<proteinExistence type="predicted"/>
<name>A0A5C8G7E7_9SPIR</name>
<comment type="caution">
    <text evidence="1">The sequence shown here is derived from an EMBL/GenBank/DDBJ whole genome shotgun (WGS) entry which is preliminary data.</text>
</comment>
<dbReference type="Proteomes" id="UP000325013">
    <property type="component" value="Unassembled WGS sequence"/>
</dbReference>
<dbReference type="Gene3D" id="3.90.1570.30">
    <property type="match status" value="1"/>
</dbReference>
<dbReference type="RefSeq" id="WP_147528415.1">
    <property type="nucleotide sequence ID" value="NZ_SAYJ01000011.1"/>
</dbReference>